<dbReference type="EMBL" id="CAKOGP040001446">
    <property type="protein sequence ID" value="CAJ1945571.1"/>
    <property type="molecule type" value="Genomic_DNA"/>
</dbReference>
<keyword evidence="1" id="KW-0472">Membrane</keyword>
<dbReference type="PANTHER" id="PTHR14969:SF13">
    <property type="entry name" value="AT30094P"/>
    <property type="match status" value="1"/>
</dbReference>
<evidence type="ECO:0000313" key="3">
    <source>
        <dbReference type="EMBL" id="CAJ1945571.1"/>
    </source>
</evidence>
<feature type="transmembrane region" description="Helical" evidence="1">
    <location>
        <begin position="266"/>
        <end position="284"/>
    </location>
</feature>
<gene>
    <name evidence="3" type="ORF">CYCCA115_LOCUS9715</name>
</gene>
<protein>
    <recommendedName>
        <fullName evidence="2">Phosphatidic acid phosphatase type 2/haloperoxidase domain-containing protein</fullName>
    </recommendedName>
</protein>
<organism evidence="3 4">
    <name type="scientific">Cylindrotheca closterium</name>
    <dbReference type="NCBI Taxonomy" id="2856"/>
    <lineage>
        <taxon>Eukaryota</taxon>
        <taxon>Sar</taxon>
        <taxon>Stramenopiles</taxon>
        <taxon>Ochrophyta</taxon>
        <taxon>Bacillariophyta</taxon>
        <taxon>Bacillariophyceae</taxon>
        <taxon>Bacillariophycidae</taxon>
        <taxon>Bacillariales</taxon>
        <taxon>Bacillariaceae</taxon>
        <taxon>Cylindrotheca</taxon>
    </lineage>
</organism>
<dbReference type="SMART" id="SM00014">
    <property type="entry name" value="acidPPc"/>
    <property type="match status" value="1"/>
</dbReference>
<feature type="transmembrane region" description="Helical" evidence="1">
    <location>
        <begin position="49"/>
        <end position="68"/>
    </location>
</feature>
<sequence>MKANHYNQPDRRMYWERLDEVDKELSEPIFIARLPFYLLEFLLSLPGNWFGSCCFASLTLPSLVAIFVNGGISSEEWYPWYMLVGGLVLMNLTLWILLISPIKSATSKRARILFYGPLTGALAPIIGVIVLAISPLPTMSRNMGYFQVCAWSIGVIPTACLKPLVARQRPASWILHNNHSNAGDERIQLLQKAVQEKHINTLPRMFALDAYASFPSGDTAGAMSSMYALIFLHHPSNPGVRLLGMIFVLLSCFGRMYWMAHHMLDVLMGVLLAYLPCAILAGIFCNYDTGSCQMEWWVPLVGHFMLLLMVISTRLIFNSSVFGSGTLQTDDRDENDDSGTEQKNE</sequence>
<dbReference type="Proteomes" id="UP001295423">
    <property type="component" value="Unassembled WGS sequence"/>
</dbReference>
<dbReference type="Pfam" id="PF01569">
    <property type="entry name" value="PAP2"/>
    <property type="match status" value="1"/>
</dbReference>
<dbReference type="PANTHER" id="PTHR14969">
    <property type="entry name" value="SPHINGOSINE-1-PHOSPHATE PHOSPHOHYDROLASE"/>
    <property type="match status" value="1"/>
</dbReference>
<feature type="transmembrane region" description="Helical" evidence="1">
    <location>
        <begin position="145"/>
        <end position="165"/>
    </location>
</feature>
<evidence type="ECO:0000256" key="1">
    <source>
        <dbReference type="SAM" id="Phobius"/>
    </source>
</evidence>
<accession>A0AAD2CW22</accession>
<keyword evidence="1" id="KW-0812">Transmembrane</keyword>
<dbReference type="InterPro" id="IPR036938">
    <property type="entry name" value="PAP2/HPO_sf"/>
</dbReference>
<dbReference type="Gene3D" id="1.20.144.10">
    <property type="entry name" value="Phosphatidic acid phosphatase type 2/haloperoxidase"/>
    <property type="match status" value="1"/>
</dbReference>
<feature type="domain" description="Phosphatidic acid phosphatase type 2/haloperoxidase" evidence="2">
    <location>
        <begin position="146"/>
        <end position="281"/>
    </location>
</feature>
<dbReference type="GO" id="GO:0042392">
    <property type="term" value="F:sphingosine-1-phosphate phosphatase activity"/>
    <property type="evidence" value="ECO:0007669"/>
    <property type="project" value="TreeGrafter"/>
</dbReference>
<feature type="transmembrane region" description="Helical" evidence="1">
    <location>
        <begin position="80"/>
        <end position="100"/>
    </location>
</feature>
<comment type="caution">
    <text evidence="3">The sequence shown here is derived from an EMBL/GenBank/DDBJ whole genome shotgun (WGS) entry which is preliminary data.</text>
</comment>
<dbReference type="InterPro" id="IPR000326">
    <property type="entry name" value="PAP2/HPO"/>
</dbReference>
<keyword evidence="1" id="KW-1133">Transmembrane helix</keyword>
<dbReference type="SUPFAM" id="SSF48317">
    <property type="entry name" value="Acid phosphatase/Vanadium-dependent haloperoxidase"/>
    <property type="match status" value="1"/>
</dbReference>
<feature type="transmembrane region" description="Helical" evidence="1">
    <location>
        <begin position="296"/>
        <end position="317"/>
    </location>
</feature>
<reference evidence="3" key="1">
    <citation type="submission" date="2023-08" db="EMBL/GenBank/DDBJ databases">
        <authorList>
            <person name="Audoor S."/>
            <person name="Bilcke G."/>
        </authorList>
    </citation>
    <scope>NUCLEOTIDE SEQUENCE</scope>
</reference>
<feature type="transmembrane region" description="Helical" evidence="1">
    <location>
        <begin position="242"/>
        <end position="260"/>
    </location>
</feature>
<proteinExistence type="predicted"/>
<dbReference type="CDD" id="cd01610">
    <property type="entry name" value="PAP2_like"/>
    <property type="match status" value="1"/>
</dbReference>
<feature type="transmembrane region" description="Helical" evidence="1">
    <location>
        <begin position="112"/>
        <end position="133"/>
    </location>
</feature>
<keyword evidence="4" id="KW-1185">Reference proteome</keyword>
<evidence type="ECO:0000313" key="4">
    <source>
        <dbReference type="Proteomes" id="UP001295423"/>
    </source>
</evidence>
<dbReference type="AlphaFoldDB" id="A0AAD2CW22"/>
<evidence type="ECO:0000259" key="2">
    <source>
        <dbReference type="SMART" id="SM00014"/>
    </source>
</evidence>
<name>A0AAD2CW22_9STRA</name>